<feature type="domain" description="TRAP C4-dicarboxylate transport system permease DctM subunit" evidence="8">
    <location>
        <begin position="76"/>
        <end position="504"/>
    </location>
</feature>
<dbReference type="PANTHER" id="PTHR33362:SF5">
    <property type="entry name" value="C4-DICARBOXYLATE TRAP TRANSPORTER LARGE PERMEASE PROTEIN DCTM"/>
    <property type="match status" value="1"/>
</dbReference>
<feature type="transmembrane region" description="Helical" evidence="7">
    <location>
        <begin position="388"/>
        <end position="406"/>
    </location>
</feature>
<keyword evidence="2" id="KW-1003">Cell membrane</keyword>
<evidence type="ECO:0000259" key="8">
    <source>
        <dbReference type="Pfam" id="PF06808"/>
    </source>
</evidence>
<keyword evidence="4 7" id="KW-0812">Transmembrane</keyword>
<evidence type="ECO:0000313" key="9">
    <source>
        <dbReference type="EMBL" id="RSZ63821.1"/>
    </source>
</evidence>
<comment type="subcellular location">
    <subcellularLocation>
        <location evidence="1">Cell inner membrane</location>
        <topology evidence="1">Multi-pass membrane protein</topology>
    </subcellularLocation>
</comment>
<feature type="transmembrane region" description="Helical" evidence="7">
    <location>
        <begin position="482"/>
        <end position="502"/>
    </location>
</feature>
<dbReference type="NCBIfam" id="TIGR00786">
    <property type="entry name" value="dctM"/>
    <property type="match status" value="1"/>
</dbReference>
<comment type="caution">
    <text evidence="9">The sequence shown here is derived from an EMBL/GenBank/DDBJ whole genome shotgun (WGS) entry which is preliminary data.</text>
</comment>
<evidence type="ECO:0000256" key="2">
    <source>
        <dbReference type="ARBA" id="ARBA00022475"/>
    </source>
</evidence>
<evidence type="ECO:0000256" key="4">
    <source>
        <dbReference type="ARBA" id="ARBA00022692"/>
    </source>
</evidence>
<name>A0A430HYR7_9CORY</name>
<feature type="transmembrane region" description="Helical" evidence="7">
    <location>
        <begin position="287"/>
        <end position="309"/>
    </location>
</feature>
<proteinExistence type="predicted"/>
<feature type="transmembrane region" description="Helical" evidence="7">
    <location>
        <begin position="315"/>
        <end position="331"/>
    </location>
</feature>
<evidence type="ECO:0000313" key="10">
    <source>
        <dbReference type="Proteomes" id="UP000274907"/>
    </source>
</evidence>
<dbReference type="PANTHER" id="PTHR33362">
    <property type="entry name" value="SIALIC ACID TRAP TRANSPORTER PERMEASE PROTEIN SIAT-RELATED"/>
    <property type="match status" value="1"/>
</dbReference>
<dbReference type="EMBL" id="RXHJ01000006">
    <property type="protein sequence ID" value="RSZ63821.1"/>
    <property type="molecule type" value="Genomic_DNA"/>
</dbReference>
<feature type="transmembrane region" description="Helical" evidence="7">
    <location>
        <begin position="206"/>
        <end position="230"/>
    </location>
</feature>
<dbReference type="InterPro" id="IPR004681">
    <property type="entry name" value="TRAP_DctM"/>
</dbReference>
<evidence type="ECO:0000256" key="6">
    <source>
        <dbReference type="ARBA" id="ARBA00023136"/>
    </source>
</evidence>
<sequence length="517" mass="53835">MKTTCPNLEMKVVPVLSTAVKNDVATNLPAVGDSPDNVSHAKSWAWVIALFGGGLLIAAYLMFGGPDRVVIGILTVVLMLILMLAGIHIGLSMVGAGSLGLYSLGGGPALQTTLEQGTFDPTATWQLSVIPTFILMGTALWKSGLTNRAFDAAKMWLGNVPGGLALTTTISGAGLAASSGSTIALTHALGRVAIPEMIRAGYKPGFAIGSTAMAGTLGQLIPPSVLLVVYAGAAQTSVGSQLMAGIIPGIILAIAFCLYILAVGIIKPDVAPRARQNFTLAEKMKGLIKVIPLAVVALVVIGGIASGLFTPTESAAVGSIVALLLGWFTRTDGSNGLKDFFGYIKSVLVVATVASAGIFLLLIGVHVLTRVVTLSRLANSLTDMILDIGLNAVSFLLILVILYLILGMFMDTMAIILLTVPILAAPVTALGIDMIWFGVFLVIMVEIGMVTPPLGVLSFVIHRIAQDPEVNRGKPISLTTTFIGVMPFVGVALVVTVLIIFFPDLVTWLPQQLSVTN</sequence>
<evidence type="ECO:0000256" key="5">
    <source>
        <dbReference type="ARBA" id="ARBA00022989"/>
    </source>
</evidence>
<gene>
    <name evidence="9" type="ORF">EAH68_06180</name>
</gene>
<dbReference type="GO" id="GO:0022857">
    <property type="term" value="F:transmembrane transporter activity"/>
    <property type="evidence" value="ECO:0007669"/>
    <property type="project" value="TreeGrafter"/>
</dbReference>
<feature type="transmembrane region" description="Helical" evidence="7">
    <location>
        <begin position="44"/>
        <end position="63"/>
    </location>
</feature>
<reference evidence="9 10" key="1">
    <citation type="submission" date="2018-12" db="EMBL/GenBank/DDBJ databases">
        <title>YIM 101343 draft genome.</title>
        <authorList>
            <person name="Chen X."/>
        </authorList>
    </citation>
    <scope>NUCLEOTIDE SEQUENCE [LARGE SCALE GENOMIC DNA]</scope>
    <source>
        <strain evidence="9 10">YIM 101343</strain>
    </source>
</reference>
<keyword evidence="3" id="KW-0997">Cell inner membrane</keyword>
<dbReference type="PRINTS" id="PR00173">
    <property type="entry name" value="EDTRNSPORT"/>
</dbReference>
<evidence type="ECO:0000256" key="7">
    <source>
        <dbReference type="SAM" id="Phobius"/>
    </source>
</evidence>
<feature type="transmembrane region" description="Helical" evidence="7">
    <location>
        <begin position="242"/>
        <end position="266"/>
    </location>
</feature>
<feature type="transmembrane region" description="Helical" evidence="7">
    <location>
        <begin position="70"/>
        <end position="103"/>
    </location>
</feature>
<keyword evidence="6 7" id="KW-0472">Membrane</keyword>
<feature type="transmembrane region" description="Helical" evidence="7">
    <location>
        <begin position="413"/>
        <end position="432"/>
    </location>
</feature>
<dbReference type="Proteomes" id="UP000274907">
    <property type="component" value="Unassembled WGS sequence"/>
</dbReference>
<dbReference type="GO" id="GO:0005886">
    <property type="term" value="C:plasma membrane"/>
    <property type="evidence" value="ECO:0007669"/>
    <property type="project" value="UniProtKB-SubCell"/>
</dbReference>
<protein>
    <submittedName>
        <fullName evidence="9">TRAP transporter large permease subunit</fullName>
    </submittedName>
</protein>
<evidence type="ECO:0000256" key="3">
    <source>
        <dbReference type="ARBA" id="ARBA00022519"/>
    </source>
</evidence>
<dbReference type="InterPro" id="IPR010656">
    <property type="entry name" value="DctM"/>
</dbReference>
<dbReference type="Pfam" id="PF06808">
    <property type="entry name" value="DctM"/>
    <property type="match status" value="1"/>
</dbReference>
<feature type="transmembrane region" description="Helical" evidence="7">
    <location>
        <begin position="438"/>
        <end position="461"/>
    </location>
</feature>
<feature type="transmembrane region" description="Helical" evidence="7">
    <location>
        <begin position="123"/>
        <end position="141"/>
    </location>
</feature>
<dbReference type="OrthoDB" id="9777699at2"/>
<keyword evidence="10" id="KW-1185">Reference proteome</keyword>
<feature type="transmembrane region" description="Helical" evidence="7">
    <location>
        <begin position="343"/>
        <end position="368"/>
    </location>
</feature>
<dbReference type="AlphaFoldDB" id="A0A430HYR7"/>
<organism evidence="9 10">
    <name type="scientific">Corynebacterium hylobatis</name>
    <dbReference type="NCBI Taxonomy" id="1859290"/>
    <lineage>
        <taxon>Bacteria</taxon>
        <taxon>Bacillati</taxon>
        <taxon>Actinomycetota</taxon>
        <taxon>Actinomycetes</taxon>
        <taxon>Mycobacteriales</taxon>
        <taxon>Corynebacteriaceae</taxon>
        <taxon>Corynebacterium</taxon>
    </lineage>
</organism>
<keyword evidence="5 7" id="KW-1133">Transmembrane helix</keyword>
<accession>A0A430HYR7</accession>
<evidence type="ECO:0000256" key="1">
    <source>
        <dbReference type="ARBA" id="ARBA00004429"/>
    </source>
</evidence>